<dbReference type="Proteomes" id="UP000192911">
    <property type="component" value="Unassembled WGS sequence"/>
</dbReference>
<keyword evidence="7" id="KW-0547">Nucleotide-binding</keyword>
<reference evidence="18" key="1">
    <citation type="submission" date="2017-04" db="EMBL/GenBank/DDBJ databases">
        <authorList>
            <person name="Varghese N."/>
            <person name="Submissions S."/>
        </authorList>
    </citation>
    <scope>NUCLEOTIDE SEQUENCE [LARGE SCALE GENOMIC DNA]</scope>
    <source>
        <strain evidence="18">Ballard 720</strain>
    </source>
</reference>
<evidence type="ECO:0000313" key="18">
    <source>
        <dbReference type="Proteomes" id="UP000192911"/>
    </source>
</evidence>
<dbReference type="GO" id="GO:0005886">
    <property type="term" value="C:plasma membrane"/>
    <property type="evidence" value="ECO:0007669"/>
    <property type="project" value="UniProtKB-SubCell"/>
</dbReference>
<comment type="function">
    <text evidence="11">Involved in the export of calmodulin-sensitive adenylate cyclase-hemolysin (cyclolysin).</text>
</comment>
<feature type="region of interest" description="Disordered" evidence="14">
    <location>
        <begin position="423"/>
        <end position="450"/>
    </location>
</feature>
<evidence type="ECO:0000256" key="7">
    <source>
        <dbReference type="ARBA" id="ARBA00022741"/>
    </source>
</evidence>
<protein>
    <recommendedName>
        <fullName evidence="13">Cyclolysin secretion/processing ATP-binding protein CyaB</fullName>
    </recommendedName>
</protein>
<dbReference type="GO" id="GO:0031640">
    <property type="term" value="P:killing of cells of another organism"/>
    <property type="evidence" value="ECO:0007669"/>
    <property type="project" value="UniProtKB-KW"/>
</dbReference>
<evidence type="ECO:0000256" key="3">
    <source>
        <dbReference type="ARBA" id="ARBA00022475"/>
    </source>
</evidence>
<evidence type="ECO:0000256" key="6">
    <source>
        <dbReference type="ARBA" id="ARBA00022735"/>
    </source>
</evidence>
<dbReference type="PROSITE" id="PS50929">
    <property type="entry name" value="ABC_TM1F"/>
    <property type="match status" value="1"/>
</dbReference>
<dbReference type="SMART" id="SM00382">
    <property type="entry name" value="AAA"/>
    <property type="match status" value="1"/>
</dbReference>
<dbReference type="PANTHER" id="PTHR24221">
    <property type="entry name" value="ATP-BINDING CASSETTE SUB-FAMILY B"/>
    <property type="match status" value="1"/>
</dbReference>
<evidence type="ECO:0000256" key="4">
    <source>
        <dbReference type="ARBA" id="ARBA00022519"/>
    </source>
</evidence>
<dbReference type="InterPro" id="IPR011527">
    <property type="entry name" value="ABC1_TM_dom"/>
</dbReference>
<dbReference type="SUPFAM" id="SSF90123">
    <property type="entry name" value="ABC transporter transmembrane region"/>
    <property type="match status" value="1"/>
</dbReference>
<evidence type="ECO:0000256" key="14">
    <source>
        <dbReference type="SAM" id="MobiDB-lite"/>
    </source>
</evidence>
<organism evidence="17 18">
    <name type="scientific">Trinickia caryophylli</name>
    <name type="common">Paraburkholderia caryophylli</name>
    <dbReference type="NCBI Taxonomy" id="28094"/>
    <lineage>
        <taxon>Bacteria</taxon>
        <taxon>Pseudomonadati</taxon>
        <taxon>Pseudomonadota</taxon>
        <taxon>Betaproteobacteria</taxon>
        <taxon>Burkholderiales</taxon>
        <taxon>Burkholderiaceae</taxon>
        <taxon>Trinickia</taxon>
    </lineage>
</organism>
<feature type="domain" description="ABC transmembrane type-1" evidence="16">
    <location>
        <begin position="1"/>
        <end position="135"/>
    </location>
</feature>
<proteinExistence type="inferred from homology"/>
<keyword evidence="2" id="KW-0813">Transport</keyword>
<accession>A0A1X7HC87</accession>
<dbReference type="Pfam" id="PF00664">
    <property type="entry name" value="ABC_membrane"/>
    <property type="match status" value="1"/>
</dbReference>
<keyword evidence="9" id="KW-1133">Transmembrane helix</keyword>
<keyword evidence="6" id="KW-0204">Cytolysis</keyword>
<keyword evidence="6" id="KW-0354">Hemolysis</keyword>
<evidence type="ECO:0000256" key="1">
    <source>
        <dbReference type="ARBA" id="ARBA00004651"/>
    </source>
</evidence>
<comment type="similarity">
    <text evidence="12">Belongs to the ABC transporter superfamily. Cyclolysin exporter (TC 3.A.1.109.2) family.</text>
</comment>
<dbReference type="GO" id="GO:0140359">
    <property type="term" value="F:ABC-type transporter activity"/>
    <property type="evidence" value="ECO:0007669"/>
    <property type="project" value="InterPro"/>
</dbReference>
<dbReference type="EMBL" id="FXAH01000028">
    <property type="protein sequence ID" value="SMF82819.1"/>
    <property type="molecule type" value="Genomic_DNA"/>
</dbReference>
<evidence type="ECO:0000256" key="8">
    <source>
        <dbReference type="ARBA" id="ARBA00022840"/>
    </source>
</evidence>
<comment type="subcellular location">
    <subcellularLocation>
        <location evidence="1">Cell membrane</location>
        <topology evidence="1">Multi-pass membrane protein</topology>
    </subcellularLocation>
</comment>
<dbReference type="PROSITE" id="PS50893">
    <property type="entry name" value="ABC_TRANSPORTER_2"/>
    <property type="match status" value="1"/>
</dbReference>
<dbReference type="FunFam" id="3.40.50.300:FF:000299">
    <property type="entry name" value="ABC transporter ATP-binding protein/permease"/>
    <property type="match status" value="1"/>
</dbReference>
<evidence type="ECO:0000259" key="15">
    <source>
        <dbReference type="PROSITE" id="PS50893"/>
    </source>
</evidence>
<name>A0A1X7HC87_TRICW</name>
<evidence type="ECO:0000256" key="11">
    <source>
        <dbReference type="ARBA" id="ARBA00055355"/>
    </source>
</evidence>
<dbReference type="InterPro" id="IPR003593">
    <property type="entry name" value="AAA+_ATPase"/>
</dbReference>
<dbReference type="InterPro" id="IPR017871">
    <property type="entry name" value="ABC_transporter-like_CS"/>
</dbReference>
<evidence type="ECO:0000259" key="16">
    <source>
        <dbReference type="PROSITE" id="PS50929"/>
    </source>
</evidence>
<evidence type="ECO:0000256" key="2">
    <source>
        <dbReference type="ARBA" id="ARBA00022448"/>
    </source>
</evidence>
<dbReference type="Gene3D" id="3.40.50.300">
    <property type="entry name" value="P-loop containing nucleotide triphosphate hydrolases"/>
    <property type="match status" value="1"/>
</dbReference>
<feature type="compositionally biased region" description="Low complexity" evidence="14">
    <location>
        <begin position="423"/>
        <end position="443"/>
    </location>
</feature>
<sequence length="450" mass="48440">MFVYSSLLGAVALACMAISAGLRRIWYQPLQRATEEQIVRAARQQSHFLETLRGVKTIKLFVGQDTRRARWLSLLVEQINAELCAQKRILWYQQLNGFLVGVEGILIIWLGARMVIDGQFTVGMLMAFSAYKGQFDGRVGSLIDKCFEVQTLRLHGDRLADIVFEQPEHRTNARHVAGEEENLVANIEFDSVGFHYAEGEPAVLCDISFSVAAGESVALVGPSGCGKTTLVNLLLGVLKPTAGQVRIGGVDADRLGLDRLRSLFGTVLQDDVLFAGSIADNISFFDPNADTNWIAECARQAAVHADIIAMPLAYNTLVGDMGCVLSGGQKQRLLLARALYKRPKILVLDEATSHLDLQREQEVNAAISLLGITRIMVAHRPETIASAARVLVLGGGRLVVDQPTTISVGGTMRSVTDAALSSGAPTASAASAANTVPTAPSSTVAGERDE</sequence>
<keyword evidence="8" id="KW-0067">ATP-binding</keyword>
<dbReference type="InterPro" id="IPR027417">
    <property type="entry name" value="P-loop_NTPase"/>
</dbReference>
<dbReference type="InterPro" id="IPR003439">
    <property type="entry name" value="ABC_transporter-like_ATP-bd"/>
</dbReference>
<evidence type="ECO:0000256" key="13">
    <source>
        <dbReference type="ARBA" id="ARBA00072252"/>
    </source>
</evidence>
<dbReference type="AlphaFoldDB" id="A0A1X7HC87"/>
<dbReference type="InterPro" id="IPR039421">
    <property type="entry name" value="Type_1_exporter"/>
</dbReference>
<keyword evidence="18" id="KW-1185">Reference proteome</keyword>
<evidence type="ECO:0000256" key="12">
    <source>
        <dbReference type="ARBA" id="ARBA00061173"/>
    </source>
</evidence>
<keyword evidence="4" id="KW-0997">Cell inner membrane</keyword>
<dbReference type="GO" id="GO:0016887">
    <property type="term" value="F:ATP hydrolysis activity"/>
    <property type="evidence" value="ECO:0007669"/>
    <property type="project" value="InterPro"/>
</dbReference>
<dbReference type="SUPFAM" id="SSF52540">
    <property type="entry name" value="P-loop containing nucleoside triphosphate hydrolases"/>
    <property type="match status" value="1"/>
</dbReference>
<keyword evidence="5 17" id="KW-0812">Transmembrane</keyword>
<dbReference type="Pfam" id="PF00005">
    <property type="entry name" value="ABC_tran"/>
    <property type="match status" value="1"/>
</dbReference>
<feature type="domain" description="ABC transporter" evidence="15">
    <location>
        <begin position="187"/>
        <end position="420"/>
    </location>
</feature>
<dbReference type="PANTHER" id="PTHR24221:SF606">
    <property type="entry name" value="COLICIN V SECRETION-PROCESSING ATP-BINDING PROTEIN"/>
    <property type="match status" value="1"/>
</dbReference>
<gene>
    <name evidence="17" type="ORF">SAMN06295900_1281</name>
</gene>
<dbReference type="PROSITE" id="PS00211">
    <property type="entry name" value="ABC_TRANSPORTER_1"/>
    <property type="match status" value="1"/>
</dbReference>
<dbReference type="Gene3D" id="1.20.1560.10">
    <property type="entry name" value="ABC transporter type 1, transmembrane domain"/>
    <property type="match status" value="1"/>
</dbReference>
<evidence type="ECO:0000256" key="9">
    <source>
        <dbReference type="ARBA" id="ARBA00022989"/>
    </source>
</evidence>
<dbReference type="STRING" id="28094.SAMN06295900_1281"/>
<dbReference type="GO" id="GO:0034040">
    <property type="term" value="F:ATPase-coupled lipid transmembrane transporter activity"/>
    <property type="evidence" value="ECO:0007669"/>
    <property type="project" value="TreeGrafter"/>
</dbReference>
<evidence type="ECO:0000256" key="10">
    <source>
        <dbReference type="ARBA" id="ARBA00023136"/>
    </source>
</evidence>
<evidence type="ECO:0000256" key="5">
    <source>
        <dbReference type="ARBA" id="ARBA00022692"/>
    </source>
</evidence>
<keyword evidence="3" id="KW-1003">Cell membrane</keyword>
<dbReference type="GO" id="GO:0005524">
    <property type="term" value="F:ATP binding"/>
    <property type="evidence" value="ECO:0007669"/>
    <property type="project" value="UniProtKB-KW"/>
</dbReference>
<evidence type="ECO:0000313" key="17">
    <source>
        <dbReference type="EMBL" id="SMF82819.1"/>
    </source>
</evidence>
<dbReference type="InterPro" id="IPR036640">
    <property type="entry name" value="ABC1_TM_sf"/>
</dbReference>
<keyword evidence="10" id="KW-0472">Membrane</keyword>